<name>A0A8T0Z4N2_9STRA</name>
<dbReference type="EMBL" id="RCMI01005870">
    <property type="protein sequence ID" value="KAG2857003.1"/>
    <property type="molecule type" value="Genomic_DNA"/>
</dbReference>
<dbReference type="AlphaFoldDB" id="A0A8T0Z4N2"/>
<gene>
    <name evidence="1" type="ORF">PC115_g25835</name>
</gene>
<protein>
    <submittedName>
        <fullName evidence="1">Uncharacterized protein</fullName>
    </submittedName>
</protein>
<evidence type="ECO:0000313" key="1">
    <source>
        <dbReference type="EMBL" id="KAG2857003.1"/>
    </source>
</evidence>
<proteinExistence type="predicted"/>
<dbReference type="Proteomes" id="UP000774804">
    <property type="component" value="Unassembled WGS sequence"/>
</dbReference>
<comment type="caution">
    <text evidence="1">The sequence shown here is derived from an EMBL/GenBank/DDBJ whole genome shotgun (WGS) entry which is preliminary data.</text>
</comment>
<sequence length="94" mass="11039">LNVLLAEGERDMEMVSSLILQYERMLLGLTRNERDADTRKDFGTAMQELARVGIQLERDNIQSMFETGRISRQGMKEMKRDILFMEHDLREETS</sequence>
<organism evidence="1 2">
    <name type="scientific">Phytophthora cactorum</name>
    <dbReference type="NCBI Taxonomy" id="29920"/>
    <lineage>
        <taxon>Eukaryota</taxon>
        <taxon>Sar</taxon>
        <taxon>Stramenopiles</taxon>
        <taxon>Oomycota</taxon>
        <taxon>Peronosporomycetes</taxon>
        <taxon>Peronosporales</taxon>
        <taxon>Peronosporaceae</taxon>
        <taxon>Phytophthora</taxon>
    </lineage>
</organism>
<feature type="non-terminal residue" evidence="1">
    <location>
        <position position="1"/>
    </location>
</feature>
<accession>A0A8T0Z4N2</accession>
<evidence type="ECO:0000313" key="2">
    <source>
        <dbReference type="Proteomes" id="UP000774804"/>
    </source>
</evidence>
<reference evidence="1" key="1">
    <citation type="submission" date="2018-10" db="EMBL/GenBank/DDBJ databases">
        <title>Effector identification in a new, highly contiguous assembly of the strawberry crown rot pathogen Phytophthora cactorum.</title>
        <authorList>
            <person name="Armitage A.D."/>
            <person name="Nellist C.F."/>
            <person name="Bates H."/>
            <person name="Vickerstaff R.J."/>
            <person name="Harrison R.J."/>
        </authorList>
    </citation>
    <scope>NUCLEOTIDE SEQUENCE</scope>
    <source>
        <strain evidence="1">4032</strain>
    </source>
</reference>